<protein>
    <submittedName>
        <fullName evidence="1">Uncharacterized protein</fullName>
    </submittedName>
</protein>
<feature type="non-terminal residue" evidence="1">
    <location>
        <position position="167"/>
    </location>
</feature>
<name>A0A382SD50_9ZZZZ</name>
<accession>A0A382SD50</accession>
<sequence length="167" mass="18612">MKKNKYLYTLFLVILGLPFSQNVFEGYTLFTPQIGIGGGATTYLMGNDYTIIQSWEHSNGAASMPYLIPGDESGFENTLLIYPYRVDNPTMESGGVGGAVQCLTFEGELVWEYVLSNSDYQHHHDVEPLPNGNVLLIAWEKKTASEGYAMGREEIDNPLNQMWSSAI</sequence>
<organism evidence="1">
    <name type="scientific">marine metagenome</name>
    <dbReference type="NCBI Taxonomy" id="408172"/>
    <lineage>
        <taxon>unclassified sequences</taxon>
        <taxon>metagenomes</taxon>
        <taxon>ecological metagenomes</taxon>
    </lineage>
</organism>
<gene>
    <name evidence="1" type="ORF">METZ01_LOCUS359685</name>
</gene>
<reference evidence="1" key="1">
    <citation type="submission" date="2018-05" db="EMBL/GenBank/DDBJ databases">
        <authorList>
            <person name="Lanie J.A."/>
            <person name="Ng W.-L."/>
            <person name="Kazmierczak K.M."/>
            <person name="Andrzejewski T.M."/>
            <person name="Davidsen T.M."/>
            <person name="Wayne K.J."/>
            <person name="Tettelin H."/>
            <person name="Glass J.I."/>
            <person name="Rusch D."/>
            <person name="Podicherti R."/>
            <person name="Tsui H.-C.T."/>
            <person name="Winkler M.E."/>
        </authorList>
    </citation>
    <scope>NUCLEOTIDE SEQUENCE</scope>
</reference>
<dbReference type="AlphaFoldDB" id="A0A382SD50"/>
<dbReference type="EMBL" id="UINC01127604">
    <property type="protein sequence ID" value="SVD06831.1"/>
    <property type="molecule type" value="Genomic_DNA"/>
</dbReference>
<proteinExistence type="predicted"/>
<evidence type="ECO:0000313" key="1">
    <source>
        <dbReference type="EMBL" id="SVD06831.1"/>
    </source>
</evidence>